<organism evidence="3 4">
    <name type="scientific">Bifidobacterium pullorum subsp. saeculare</name>
    <dbReference type="NCBI Taxonomy" id="78257"/>
    <lineage>
        <taxon>Bacteria</taxon>
        <taxon>Bacillati</taxon>
        <taxon>Actinomycetota</taxon>
        <taxon>Actinomycetes</taxon>
        <taxon>Bifidobacteriales</taxon>
        <taxon>Bifidobacteriaceae</taxon>
        <taxon>Bifidobacterium</taxon>
    </lineage>
</organism>
<dbReference type="AlphaFoldDB" id="A0A938WZD0"/>
<protein>
    <submittedName>
        <fullName evidence="3">Uncharacterized protein</fullName>
    </submittedName>
</protein>
<evidence type="ECO:0000313" key="4">
    <source>
        <dbReference type="Proteomes" id="UP000718821"/>
    </source>
</evidence>
<reference evidence="3" key="2">
    <citation type="journal article" date="2021" name="Sci. Rep.">
        <title>The distribution of antibiotic resistance genes in chicken gut microbiota commensals.</title>
        <authorList>
            <person name="Juricova H."/>
            <person name="Matiasovicova J."/>
            <person name="Kubasova T."/>
            <person name="Cejkova D."/>
            <person name="Rychlik I."/>
        </authorList>
    </citation>
    <scope>NUCLEOTIDE SEQUENCE</scope>
    <source>
        <strain evidence="3">An836</strain>
    </source>
</reference>
<evidence type="ECO:0000313" key="3">
    <source>
        <dbReference type="EMBL" id="MBM6700094.1"/>
    </source>
</evidence>
<proteinExistence type="predicted"/>
<keyword evidence="2" id="KW-0812">Transmembrane</keyword>
<accession>A0A938WZD0</accession>
<keyword evidence="2" id="KW-0472">Membrane</keyword>
<gene>
    <name evidence="3" type="ORF">H7U32_07240</name>
</gene>
<feature type="compositionally biased region" description="Basic residues" evidence="1">
    <location>
        <begin position="244"/>
        <end position="253"/>
    </location>
</feature>
<evidence type="ECO:0000256" key="2">
    <source>
        <dbReference type="SAM" id="Phobius"/>
    </source>
</evidence>
<reference evidence="3" key="1">
    <citation type="submission" date="2020-08" db="EMBL/GenBank/DDBJ databases">
        <authorList>
            <person name="Cejkova D."/>
            <person name="Kubasova T."/>
            <person name="Jahodarova E."/>
            <person name="Rychlik I."/>
        </authorList>
    </citation>
    <scope>NUCLEOTIDE SEQUENCE</scope>
    <source>
        <strain evidence="3">An836</strain>
    </source>
</reference>
<sequence length="339" mass="35564">MRGVVTPILGLLAVAAILLGWLNATEWRPSTEVTARMRVTDTRYVVTDPGVLPLVDDAVTLEAKASGRAGQDQQVCAAVGNAKDATGWLAGNPYVRVTGMTDWTTLSSQRASASGQSAPEDGQVAFADSDMWRSVDCGATSATLTLKKATAAEVVLIDLGRKTDATVSMHWTRSSVPDFAMPFFFVAGLLAVLAALTASVFAMPPHKRRKRIVESRTKPVEEVAVGEAIAGSLSGLKTAVSFKPRAKRRRRHAAGAVPADAALREQSQPTIVDPASRNLVADAASAPSEEPAPAADSAAPAPAGGVDDATSVISPAELQSYFARLAQEMGDEDQKGEDR</sequence>
<dbReference type="EMBL" id="JACLYU010000014">
    <property type="protein sequence ID" value="MBM6700094.1"/>
    <property type="molecule type" value="Genomic_DNA"/>
</dbReference>
<keyword evidence="4" id="KW-1185">Reference proteome</keyword>
<feature type="compositionally biased region" description="Low complexity" evidence="1">
    <location>
        <begin position="280"/>
        <end position="309"/>
    </location>
</feature>
<comment type="caution">
    <text evidence="3">The sequence shown here is derived from an EMBL/GenBank/DDBJ whole genome shotgun (WGS) entry which is preliminary data.</text>
</comment>
<evidence type="ECO:0000256" key="1">
    <source>
        <dbReference type="SAM" id="MobiDB-lite"/>
    </source>
</evidence>
<feature type="region of interest" description="Disordered" evidence="1">
    <location>
        <begin position="244"/>
        <end position="312"/>
    </location>
</feature>
<feature type="transmembrane region" description="Helical" evidence="2">
    <location>
        <begin position="179"/>
        <end position="202"/>
    </location>
</feature>
<dbReference type="Proteomes" id="UP000718821">
    <property type="component" value="Unassembled WGS sequence"/>
</dbReference>
<name>A0A938WZD0_9BIFI</name>
<keyword evidence="2" id="KW-1133">Transmembrane helix</keyword>